<dbReference type="EMBL" id="SRID01000019">
    <property type="protein sequence ID" value="TGB17186.1"/>
    <property type="molecule type" value="Genomic_DNA"/>
</dbReference>
<name>A0A4Z0HC86_9ACTN</name>
<reference evidence="2 3" key="1">
    <citation type="submission" date="2019-03" db="EMBL/GenBank/DDBJ databases">
        <authorList>
            <person name="Gonzalez-Pimentel J.L."/>
        </authorList>
    </citation>
    <scope>NUCLEOTIDE SEQUENCE [LARGE SCALE GENOMIC DNA]</scope>
    <source>
        <strain evidence="2 3">JCM 31289</strain>
    </source>
</reference>
<keyword evidence="3" id="KW-1185">Reference proteome</keyword>
<evidence type="ECO:0000313" key="2">
    <source>
        <dbReference type="EMBL" id="TGB17186.1"/>
    </source>
</evidence>
<dbReference type="OrthoDB" id="3690688at2"/>
<comment type="caution">
    <text evidence="2">The sequence shown here is derived from an EMBL/GenBank/DDBJ whole genome shotgun (WGS) entry which is preliminary data.</text>
</comment>
<organism evidence="2 3">
    <name type="scientific">Streptomyces palmae</name>
    <dbReference type="NCBI Taxonomy" id="1701085"/>
    <lineage>
        <taxon>Bacteria</taxon>
        <taxon>Bacillati</taxon>
        <taxon>Actinomycetota</taxon>
        <taxon>Actinomycetes</taxon>
        <taxon>Kitasatosporales</taxon>
        <taxon>Streptomycetaceae</taxon>
        <taxon>Streptomyces</taxon>
    </lineage>
</organism>
<feature type="compositionally biased region" description="Basic and acidic residues" evidence="1">
    <location>
        <begin position="1"/>
        <end position="12"/>
    </location>
</feature>
<dbReference type="RefSeq" id="WP_135337496.1">
    <property type="nucleotide sequence ID" value="NZ_JBHLTX010000025.1"/>
</dbReference>
<accession>A0A4Z0HC86</accession>
<sequence>MVSISDRTRVRQTDQGQRLLVPNPAPPPPRELPAELLDALRNGPFEAALDAAVRASGLSLERIQHRLAERGVEISVTTLSYWRRGRSRPERPQSRQAVRLLEELLGIPTDGLVSLLGPRRPRGRWVNRGTEVLETEHLWREYASLPELLAELGSTDDGLLRVAAHDAYELDAQGTAARLTTRLTLQATRERVDRCVVVLSGEDPDRELPEFAEVRNARLGRLRSDRSVPLVVAELFLDRTLSAGETTLVEYTLRFPGSGRPSRECGRGFRAPARLYTLEVAFHPDAVPVRCLRCSSAAATGEPVSAEPVWISAAGRAHAVFEDPGPGFRALRWEWH</sequence>
<evidence type="ECO:0000313" key="3">
    <source>
        <dbReference type="Proteomes" id="UP000297948"/>
    </source>
</evidence>
<dbReference type="AlphaFoldDB" id="A0A4Z0HC86"/>
<proteinExistence type="predicted"/>
<gene>
    <name evidence="2" type="ORF">E4099_03910</name>
</gene>
<evidence type="ECO:0000256" key="1">
    <source>
        <dbReference type="SAM" id="MobiDB-lite"/>
    </source>
</evidence>
<feature type="region of interest" description="Disordered" evidence="1">
    <location>
        <begin position="1"/>
        <end position="31"/>
    </location>
</feature>
<dbReference type="Proteomes" id="UP000297948">
    <property type="component" value="Unassembled WGS sequence"/>
</dbReference>
<protein>
    <submittedName>
        <fullName evidence="2">Uncharacterized protein</fullName>
    </submittedName>
</protein>